<dbReference type="Proteomes" id="UP000186955">
    <property type="component" value="Unassembled WGS sequence"/>
</dbReference>
<name>A0A1Q5T6M8_9EURO</name>
<comment type="caution">
    <text evidence="1">The sequence shown here is derived from an EMBL/GenBank/DDBJ whole genome shotgun (WGS) entry which is preliminary data.</text>
</comment>
<dbReference type="PANTHER" id="PTHR41677:SF1">
    <property type="entry name" value="FE2OG DIOXYGENASE DOMAIN-CONTAINING PROTEIN"/>
    <property type="match status" value="1"/>
</dbReference>
<evidence type="ECO:0000313" key="1">
    <source>
        <dbReference type="EMBL" id="OKO95906.1"/>
    </source>
</evidence>
<dbReference type="AlphaFoldDB" id="A0A1Q5T6M8"/>
<gene>
    <name evidence="1" type="ORF">PENSUB_10927</name>
</gene>
<dbReference type="PANTHER" id="PTHR41677">
    <property type="entry name" value="YALI0B19030P"/>
    <property type="match status" value="1"/>
</dbReference>
<dbReference type="EMBL" id="MNBE01000701">
    <property type="protein sequence ID" value="OKO95906.1"/>
    <property type="molecule type" value="Genomic_DNA"/>
</dbReference>
<organism evidence="1 2">
    <name type="scientific">Penicillium subrubescens</name>
    <dbReference type="NCBI Taxonomy" id="1316194"/>
    <lineage>
        <taxon>Eukaryota</taxon>
        <taxon>Fungi</taxon>
        <taxon>Dikarya</taxon>
        <taxon>Ascomycota</taxon>
        <taxon>Pezizomycotina</taxon>
        <taxon>Eurotiomycetes</taxon>
        <taxon>Eurotiomycetidae</taxon>
        <taxon>Eurotiales</taxon>
        <taxon>Aspergillaceae</taxon>
        <taxon>Penicillium</taxon>
    </lineage>
</organism>
<evidence type="ECO:0000313" key="2">
    <source>
        <dbReference type="Proteomes" id="UP000186955"/>
    </source>
</evidence>
<proteinExistence type="predicted"/>
<protein>
    <submittedName>
        <fullName evidence="1">Uncharacterized protein</fullName>
    </submittedName>
</protein>
<dbReference type="STRING" id="1316194.A0A1Q5T6M8"/>
<reference evidence="1 2" key="1">
    <citation type="submission" date="2016-10" db="EMBL/GenBank/DDBJ databases">
        <title>Genome sequence of the ascomycete fungus Penicillium subrubescens.</title>
        <authorList>
            <person name="De Vries R.P."/>
            <person name="Peng M."/>
            <person name="Dilokpimol A."/>
            <person name="Hilden K."/>
            <person name="Makela M.R."/>
            <person name="Grigoriev I."/>
            <person name="Riley R."/>
            <person name="Granchi Z."/>
        </authorList>
    </citation>
    <scope>NUCLEOTIDE SEQUENCE [LARGE SCALE GENOMIC DNA]</scope>
    <source>
        <strain evidence="1 2">CBS 132785</strain>
    </source>
</reference>
<accession>A0A1Q5T6M8</accession>
<dbReference type="OrthoDB" id="10256055at2759"/>
<sequence>MDEAKIETKQSFDAKKHLCYEPPNKIYTMEIGLEGQGISPVAVTAPSHLFTEEAIKQMRAEIFSQPVLDNCLYMSEFVKSTVRGMGSARAHFTCGAWNSDEVLAKVSEVTGIELIPAMDNEIAAVNIS</sequence>
<keyword evidence="2" id="KW-1185">Reference proteome</keyword>